<keyword evidence="3" id="KW-1185">Reference proteome</keyword>
<feature type="region of interest" description="Disordered" evidence="1">
    <location>
        <begin position="99"/>
        <end position="118"/>
    </location>
</feature>
<reference evidence="2 3" key="1">
    <citation type="journal article" date="2014" name="PLoS Genet.">
        <title>Phylogenetically driven sequencing of extremely halophilic archaea reveals strategies for static and dynamic osmo-response.</title>
        <authorList>
            <person name="Becker E.A."/>
            <person name="Seitzer P.M."/>
            <person name="Tritt A."/>
            <person name="Larsen D."/>
            <person name="Krusor M."/>
            <person name="Yao A.I."/>
            <person name="Wu D."/>
            <person name="Madern D."/>
            <person name="Eisen J.A."/>
            <person name="Darling A.E."/>
            <person name="Facciotti M.T."/>
        </authorList>
    </citation>
    <scope>NUCLEOTIDE SEQUENCE [LARGE SCALE GENOMIC DNA]</scope>
    <source>
        <strain evidence="2 3">JCM 14089</strain>
    </source>
</reference>
<dbReference type="eggNOG" id="arCOG02452">
    <property type="taxonomic scope" value="Archaea"/>
</dbReference>
<dbReference type="InterPro" id="IPR055927">
    <property type="entry name" value="DUF7504"/>
</dbReference>
<dbReference type="PATRIC" id="fig|1230460.4.peg.1197"/>
<evidence type="ECO:0000256" key="1">
    <source>
        <dbReference type="SAM" id="MobiDB-lite"/>
    </source>
</evidence>
<sequence>MLSRNDLEGESNEERFSDGLTQLKRQGASVLVVGSVQPAQRRNLCRRLLGRTTVTPRRRVLVSTTGQSHDVSELLGSDSCTETAHTLVRYATQARGAVASDGDSSTMEPIAPSIDDSPVTTTTLSELGIAISSAIETFELESNGLAPAELRVGVESLVPLLDEYGTERVFKFLHLTNGRVRTADGMVHYHLPMDRDSDTASVLAPLFDIIIELREQHGVPQERWSIDDGELHSGWVSVSQS</sequence>
<proteinExistence type="predicted"/>
<name>L9WBH7_9EURY</name>
<dbReference type="AlphaFoldDB" id="L9WBH7"/>
<dbReference type="STRING" id="1230460.C495_05898"/>
<dbReference type="OrthoDB" id="252760at2157"/>
<dbReference type="RefSeq" id="WP_008160915.1">
    <property type="nucleotide sequence ID" value="NZ_AOHX01000029.1"/>
</dbReference>
<dbReference type="EMBL" id="AOHX01000029">
    <property type="protein sequence ID" value="ELY46616.1"/>
    <property type="molecule type" value="Genomic_DNA"/>
</dbReference>
<comment type="caution">
    <text evidence="2">The sequence shown here is derived from an EMBL/GenBank/DDBJ whole genome shotgun (WGS) entry which is preliminary data.</text>
</comment>
<accession>L9WBH7</accession>
<protein>
    <submittedName>
        <fullName evidence="2">Uncharacterized protein</fullName>
    </submittedName>
</protein>
<gene>
    <name evidence="2" type="ORF">C495_05898</name>
</gene>
<evidence type="ECO:0000313" key="3">
    <source>
        <dbReference type="Proteomes" id="UP000011661"/>
    </source>
</evidence>
<dbReference type="Proteomes" id="UP000011661">
    <property type="component" value="Unassembled WGS sequence"/>
</dbReference>
<evidence type="ECO:0000313" key="2">
    <source>
        <dbReference type="EMBL" id="ELY46616.1"/>
    </source>
</evidence>
<dbReference type="Pfam" id="PF24336">
    <property type="entry name" value="DUF7504"/>
    <property type="match status" value="1"/>
</dbReference>
<organism evidence="2 3">
    <name type="scientific">Natronorubrum sulfidifaciens JCM 14089</name>
    <dbReference type="NCBI Taxonomy" id="1230460"/>
    <lineage>
        <taxon>Archaea</taxon>
        <taxon>Methanobacteriati</taxon>
        <taxon>Methanobacteriota</taxon>
        <taxon>Stenosarchaea group</taxon>
        <taxon>Halobacteria</taxon>
        <taxon>Halobacteriales</taxon>
        <taxon>Natrialbaceae</taxon>
        <taxon>Natronorubrum</taxon>
    </lineage>
</organism>